<sequence length="79" mass="8900">MEYIFPLVICEIHVPLETIELSKSLNQMHQKKKNYMRGRYAPPWPFLRISGPAFSGTLSKTLLHMSRTSPNPVATAASA</sequence>
<proteinExistence type="predicted"/>
<reference evidence="1" key="1">
    <citation type="submission" date="2014-09" db="EMBL/GenBank/DDBJ databases">
        <authorList>
            <person name="Magalhaes I.L.F."/>
            <person name="Oliveira U."/>
            <person name="Santos F.R."/>
            <person name="Vidigal T.H.D.A."/>
            <person name="Brescovit A.D."/>
            <person name="Santos A.J."/>
        </authorList>
    </citation>
    <scope>NUCLEOTIDE SEQUENCE</scope>
    <source>
        <tissue evidence="1">Shoot tissue taken approximately 20 cm above the soil surface</tissue>
    </source>
</reference>
<name>A0A0A9F2U8_ARUDO</name>
<organism evidence="1">
    <name type="scientific">Arundo donax</name>
    <name type="common">Giant reed</name>
    <name type="synonym">Donax arundinaceus</name>
    <dbReference type="NCBI Taxonomy" id="35708"/>
    <lineage>
        <taxon>Eukaryota</taxon>
        <taxon>Viridiplantae</taxon>
        <taxon>Streptophyta</taxon>
        <taxon>Embryophyta</taxon>
        <taxon>Tracheophyta</taxon>
        <taxon>Spermatophyta</taxon>
        <taxon>Magnoliopsida</taxon>
        <taxon>Liliopsida</taxon>
        <taxon>Poales</taxon>
        <taxon>Poaceae</taxon>
        <taxon>PACMAD clade</taxon>
        <taxon>Arundinoideae</taxon>
        <taxon>Arundineae</taxon>
        <taxon>Arundo</taxon>
    </lineage>
</organism>
<protein>
    <submittedName>
        <fullName evidence="1">Uncharacterized protein</fullName>
    </submittedName>
</protein>
<dbReference type="AlphaFoldDB" id="A0A0A9F2U8"/>
<dbReference type="EMBL" id="GBRH01192357">
    <property type="protein sequence ID" value="JAE05539.1"/>
    <property type="molecule type" value="Transcribed_RNA"/>
</dbReference>
<accession>A0A0A9F2U8</accession>
<evidence type="ECO:0000313" key="1">
    <source>
        <dbReference type="EMBL" id="JAE05539.1"/>
    </source>
</evidence>
<reference evidence="1" key="2">
    <citation type="journal article" date="2015" name="Data Brief">
        <title>Shoot transcriptome of the giant reed, Arundo donax.</title>
        <authorList>
            <person name="Barrero R.A."/>
            <person name="Guerrero F.D."/>
            <person name="Moolhuijzen P."/>
            <person name="Goolsby J.A."/>
            <person name="Tidwell J."/>
            <person name="Bellgard S.E."/>
            <person name="Bellgard M.I."/>
        </authorList>
    </citation>
    <scope>NUCLEOTIDE SEQUENCE</scope>
    <source>
        <tissue evidence="1">Shoot tissue taken approximately 20 cm above the soil surface</tissue>
    </source>
</reference>